<evidence type="ECO:0008006" key="6">
    <source>
        <dbReference type="Google" id="ProtNLM"/>
    </source>
</evidence>
<dbReference type="Proteomes" id="UP000746747">
    <property type="component" value="Unassembled WGS sequence"/>
</dbReference>
<protein>
    <recommendedName>
        <fullName evidence="6">TPM domain-containing protein</fullName>
    </recommendedName>
</protein>
<feature type="chain" id="PRO_5035150211" description="TPM domain-containing protein" evidence="3">
    <location>
        <begin position="24"/>
        <end position="392"/>
    </location>
</feature>
<dbReference type="InterPro" id="IPR033438">
    <property type="entry name" value="MOLO1"/>
</dbReference>
<dbReference type="Gene3D" id="3.10.310.50">
    <property type="match status" value="1"/>
</dbReference>
<proteinExistence type="predicted"/>
<dbReference type="PANTHER" id="PTHR33748">
    <property type="entry name" value="PROTEIN CBG04600"/>
    <property type="match status" value="1"/>
</dbReference>
<evidence type="ECO:0000256" key="2">
    <source>
        <dbReference type="SAM" id="Phobius"/>
    </source>
</evidence>
<feature type="transmembrane region" description="Helical" evidence="2">
    <location>
        <begin position="237"/>
        <end position="262"/>
    </location>
</feature>
<organism evidence="4 5">
    <name type="scientific">Cercopithifilaria johnstoni</name>
    <dbReference type="NCBI Taxonomy" id="2874296"/>
    <lineage>
        <taxon>Eukaryota</taxon>
        <taxon>Metazoa</taxon>
        <taxon>Ecdysozoa</taxon>
        <taxon>Nematoda</taxon>
        <taxon>Chromadorea</taxon>
        <taxon>Rhabditida</taxon>
        <taxon>Spirurina</taxon>
        <taxon>Spiruromorpha</taxon>
        <taxon>Filarioidea</taxon>
        <taxon>Onchocercidae</taxon>
        <taxon>Cercopithifilaria</taxon>
    </lineage>
</organism>
<keyword evidence="2" id="KW-0472">Membrane</keyword>
<sequence length="392" mass="42517">MGSSSIVILRLISLLLILSSCYCLEWDISNYPNPTSGDFKRCHMRTTSNVCDPDEVLTEAQRYRLNHELHQLESRTRQDHASDFCQKKGITAALAIARHIRGNSETVKEMANQILHKWTLDNQCQKSVVFLVAVDDNRFWTARDARVPVYAQEFTQIFNSEKQFFQQGDYFQALNNIIRQTWEKAISKQGVAELPSDGKGGAGEGGGFGPRASPPPRVVVPRPGDRRRGSLLPQIPFWFWLIFFLVIIPLLCCCCCLCYCCCCRRKGNGASNNPRRQRPTDIEGGGRVPVVGGGGGRMPMGGGSGARGAGFNNFLGSLGGVGLGHLVGQLLGGVNRRRNFPARPGYQGGGAYPAAPYQPSIGYGGGTRGTGTSGKGLYPSVAVIDEGGGGGW</sequence>
<evidence type="ECO:0000256" key="1">
    <source>
        <dbReference type="SAM" id="MobiDB-lite"/>
    </source>
</evidence>
<evidence type="ECO:0000313" key="4">
    <source>
        <dbReference type="EMBL" id="CAG9535426.1"/>
    </source>
</evidence>
<keyword evidence="2" id="KW-0812">Transmembrane</keyword>
<feature type="compositionally biased region" description="Gly residues" evidence="1">
    <location>
        <begin position="283"/>
        <end position="299"/>
    </location>
</feature>
<feature type="signal peptide" evidence="3">
    <location>
        <begin position="1"/>
        <end position="23"/>
    </location>
</feature>
<evidence type="ECO:0000256" key="3">
    <source>
        <dbReference type="SAM" id="SignalP"/>
    </source>
</evidence>
<feature type="compositionally biased region" description="Gly residues" evidence="1">
    <location>
        <begin position="198"/>
        <end position="209"/>
    </location>
</feature>
<name>A0A8J2M410_9BILA</name>
<keyword evidence="3" id="KW-0732">Signal</keyword>
<feature type="region of interest" description="Disordered" evidence="1">
    <location>
        <begin position="192"/>
        <end position="224"/>
    </location>
</feature>
<keyword evidence="2" id="KW-1133">Transmembrane helix</keyword>
<dbReference type="EMBL" id="CAKAEH010001376">
    <property type="protein sequence ID" value="CAG9535426.1"/>
    <property type="molecule type" value="Genomic_DNA"/>
</dbReference>
<dbReference type="Pfam" id="PF17175">
    <property type="entry name" value="MOLO1"/>
    <property type="match status" value="1"/>
</dbReference>
<reference evidence="4" key="1">
    <citation type="submission" date="2021-09" db="EMBL/GenBank/DDBJ databases">
        <authorList>
            <consortium name="Pathogen Informatics"/>
        </authorList>
    </citation>
    <scope>NUCLEOTIDE SEQUENCE</scope>
</reference>
<dbReference type="GO" id="GO:0005892">
    <property type="term" value="C:acetylcholine-gated channel complex"/>
    <property type="evidence" value="ECO:0007669"/>
    <property type="project" value="InterPro"/>
</dbReference>
<dbReference type="OrthoDB" id="5813772at2759"/>
<evidence type="ECO:0000313" key="5">
    <source>
        <dbReference type="Proteomes" id="UP000746747"/>
    </source>
</evidence>
<keyword evidence="5" id="KW-1185">Reference proteome</keyword>
<accession>A0A8J2M410</accession>
<feature type="region of interest" description="Disordered" evidence="1">
    <location>
        <begin position="270"/>
        <end position="299"/>
    </location>
</feature>
<dbReference type="AlphaFoldDB" id="A0A8J2M410"/>
<dbReference type="PANTHER" id="PTHR33748:SF6">
    <property type="entry name" value="TPM_PHOSPHATASE DOMAIN-CONTAINING PROTEIN"/>
    <property type="match status" value="1"/>
</dbReference>
<comment type="caution">
    <text evidence="4">The sequence shown here is derived from an EMBL/GenBank/DDBJ whole genome shotgun (WGS) entry which is preliminary data.</text>
</comment>
<gene>
    <name evidence="4" type="ORF">CJOHNSTONI_LOCUS5456</name>
</gene>